<evidence type="ECO:0000313" key="2">
    <source>
        <dbReference type="EMBL" id="CAB4179833.1"/>
    </source>
</evidence>
<accession>A0A6J5Q6W3</accession>
<evidence type="ECO:0000313" key="1">
    <source>
        <dbReference type="EMBL" id="CAB4174755.1"/>
    </source>
</evidence>
<dbReference type="EMBL" id="LR796984">
    <property type="protein sequence ID" value="CAB4179833.1"/>
    <property type="molecule type" value="Genomic_DNA"/>
</dbReference>
<gene>
    <name evidence="2" type="ORF">UFOVP1035_72</name>
    <name evidence="3" type="ORF">UFOVP1181_31</name>
    <name evidence="1" type="ORF">UFOVP965_76</name>
</gene>
<sequence length="65" mass="7402">MGRNNNDFQDGKSQNKERPFVMTTQALEPMATVHDYPRGLMNTCDHTGCGQVVLAPKLRHDTHKY</sequence>
<dbReference type="EMBL" id="LR797127">
    <property type="protein sequence ID" value="CAB4188531.1"/>
    <property type="molecule type" value="Genomic_DNA"/>
</dbReference>
<dbReference type="EMBL" id="LR796920">
    <property type="protein sequence ID" value="CAB4174755.1"/>
    <property type="molecule type" value="Genomic_DNA"/>
</dbReference>
<organism evidence="2">
    <name type="scientific">uncultured Caudovirales phage</name>
    <dbReference type="NCBI Taxonomy" id="2100421"/>
    <lineage>
        <taxon>Viruses</taxon>
        <taxon>Duplodnaviria</taxon>
        <taxon>Heunggongvirae</taxon>
        <taxon>Uroviricota</taxon>
        <taxon>Caudoviricetes</taxon>
        <taxon>Peduoviridae</taxon>
        <taxon>Maltschvirus</taxon>
        <taxon>Maltschvirus maltsch</taxon>
    </lineage>
</organism>
<protein>
    <submittedName>
        <fullName evidence="2">Uncharacterized protein</fullName>
    </submittedName>
</protein>
<proteinExistence type="predicted"/>
<reference evidence="2" key="1">
    <citation type="submission" date="2020-05" db="EMBL/GenBank/DDBJ databases">
        <authorList>
            <person name="Chiriac C."/>
            <person name="Salcher M."/>
            <person name="Ghai R."/>
            <person name="Kavagutti S V."/>
        </authorList>
    </citation>
    <scope>NUCLEOTIDE SEQUENCE</scope>
</reference>
<name>A0A6J5Q6W3_9CAUD</name>
<evidence type="ECO:0000313" key="3">
    <source>
        <dbReference type="EMBL" id="CAB4188531.1"/>
    </source>
</evidence>